<dbReference type="GO" id="GO:0005524">
    <property type="term" value="F:ATP binding"/>
    <property type="evidence" value="ECO:0007669"/>
    <property type="project" value="InterPro"/>
</dbReference>
<dbReference type="InterPro" id="IPR036640">
    <property type="entry name" value="ABC1_TM_sf"/>
</dbReference>
<keyword evidence="2" id="KW-0812">Transmembrane</keyword>
<comment type="caution">
    <text evidence="5">The sequence shown here is derived from an EMBL/GenBank/DDBJ whole genome shotgun (WGS) entry which is preliminary data.</text>
</comment>
<dbReference type="EMBL" id="WNZX01000011">
    <property type="protein sequence ID" value="MUG71876.1"/>
    <property type="molecule type" value="Genomic_DNA"/>
</dbReference>
<keyword evidence="3" id="KW-1133">Transmembrane helix</keyword>
<evidence type="ECO:0000256" key="4">
    <source>
        <dbReference type="ARBA" id="ARBA00023136"/>
    </source>
</evidence>
<protein>
    <submittedName>
        <fullName evidence="5">Uncharacterized protein</fullName>
    </submittedName>
</protein>
<keyword evidence="4" id="KW-0472">Membrane</keyword>
<proteinExistence type="predicted"/>
<dbReference type="AlphaFoldDB" id="A0A7X3CTL5"/>
<reference evidence="5 6" key="1">
    <citation type="submission" date="2019-11" db="EMBL/GenBank/DDBJ databases">
        <title>Draft genome sequences of five Paenibacillus species of dairy origin.</title>
        <authorList>
            <person name="Olajide A.M."/>
            <person name="Chen S."/>
            <person name="Lapointe G."/>
        </authorList>
    </citation>
    <scope>NUCLEOTIDE SEQUENCE [LARGE SCALE GENOMIC DNA]</scope>
    <source>
        <strain evidence="5 6">2CS3</strain>
    </source>
</reference>
<evidence type="ECO:0000256" key="1">
    <source>
        <dbReference type="ARBA" id="ARBA00004651"/>
    </source>
</evidence>
<evidence type="ECO:0000256" key="2">
    <source>
        <dbReference type="ARBA" id="ARBA00022692"/>
    </source>
</evidence>
<evidence type="ECO:0000256" key="3">
    <source>
        <dbReference type="ARBA" id="ARBA00022989"/>
    </source>
</evidence>
<keyword evidence="6" id="KW-1185">Reference proteome</keyword>
<comment type="subcellular location">
    <subcellularLocation>
        <location evidence="1">Cell membrane</location>
        <topology evidence="1">Multi-pass membrane protein</topology>
    </subcellularLocation>
</comment>
<gene>
    <name evidence="5" type="ORF">GNP93_14475</name>
</gene>
<evidence type="ECO:0000313" key="5">
    <source>
        <dbReference type="EMBL" id="MUG71876.1"/>
    </source>
</evidence>
<organism evidence="5 6">
    <name type="scientific">Paenibacillus validus</name>
    <dbReference type="NCBI Taxonomy" id="44253"/>
    <lineage>
        <taxon>Bacteria</taxon>
        <taxon>Bacillati</taxon>
        <taxon>Bacillota</taxon>
        <taxon>Bacilli</taxon>
        <taxon>Bacillales</taxon>
        <taxon>Paenibacillaceae</taxon>
        <taxon>Paenibacillus</taxon>
    </lineage>
</organism>
<accession>A0A7X3CTL5</accession>
<dbReference type="GO" id="GO:0005886">
    <property type="term" value="C:plasma membrane"/>
    <property type="evidence" value="ECO:0007669"/>
    <property type="project" value="UniProtKB-SubCell"/>
</dbReference>
<dbReference type="RefSeq" id="WP_127605159.1">
    <property type="nucleotide sequence ID" value="NZ_JARTHJ010000370.1"/>
</dbReference>
<evidence type="ECO:0000313" key="6">
    <source>
        <dbReference type="Proteomes" id="UP000450917"/>
    </source>
</evidence>
<name>A0A7X3CTL5_9BACL</name>
<dbReference type="SUPFAM" id="SSF90123">
    <property type="entry name" value="ABC transporter transmembrane region"/>
    <property type="match status" value="1"/>
</dbReference>
<sequence>MGHDLRMTMLLVPMTVFVSWKLTLTSLVPLPFTAFPVRLYGGWIPSRFMAAQTAFDDGNEGGWKPFRAFGHTARAAGKVDSCPLVPGRGETKDRSS</sequence>
<dbReference type="Proteomes" id="UP000450917">
    <property type="component" value="Unassembled WGS sequence"/>
</dbReference>